<reference evidence="2" key="1">
    <citation type="submission" date="2022-11" db="UniProtKB">
        <authorList>
            <consortium name="WormBaseParasite"/>
        </authorList>
    </citation>
    <scope>IDENTIFICATION</scope>
</reference>
<evidence type="ECO:0000313" key="2">
    <source>
        <dbReference type="WBParaSite" id="PSU_v2.g16792.t1"/>
    </source>
</evidence>
<organism evidence="1 2">
    <name type="scientific">Panagrolaimus superbus</name>
    <dbReference type="NCBI Taxonomy" id="310955"/>
    <lineage>
        <taxon>Eukaryota</taxon>
        <taxon>Metazoa</taxon>
        <taxon>Ecdysozoa</taxon>
        <taxon>Nematoda</taxon>
        <taxon>Chromadorea</taxon>
        <taxon>Rhabditida</taxon>
        <taxon>Tylenchina</taxon>
        <taxon>Panagrolaimomorpha</taxon>
        <taxon>Panagrolaimoidea</taxon>
        <taxon>Panagrolaimidae</taxon>
        <taxon>Panagrolaimus</taxon>
    </lineage>
</organism>
<sequence>MPKKAKKLHPEFHNIPIFLGAPRARYFSTSEADIPVPSDHHQHHHYSSVKDDIDLHWNDDSRGSCSEMIQNKPLEKAQTMEKLPDAIELHDLSVDTISEIDEARSK</sequence>
<proteinExistence type="predicted"/>
<dbReference type="AlphaFoldDB" id="A0A914Y9B8"/>
<protein>
    <submittedName>
        <fullName evidence="2">Uncharacterized protein</fullName>
    </submittedName>
</protein>
<dbReference type="Proteomes" id="UP000887577">
    <property type="component" value="Unplaced"/>
</dbReference>
<evidence type="ECO:0000313" key="1">
    <source>
        <dbReference type="Proteomes" id="UP000887577"/>
    </source>
</evidence>
<accession>A0A914Y9B8</accession>
<name>A0A914Y9B8_9BILA</name>
<dbReference type="WBParaSite" id="PSU_v2.g16792.t1">
    <property type="protein sequence ID" value="PSU_v2.g16792.t1"/>
    <property type="gene ID" value="PSU_v2.g16792"/>
</dbReference>
<keyword evidence="1" id="KW-1185">Reference proteome</keyword>